<dbReference type="HOGENOM" id="CLU_521434_0_0_10"/>
<dbReference type="RefSeq" id="WP_016277411.1">
    <property type="nucleotide sequence ID" value="NZ_CAKOCL010000023.1"/>
</dbReference>
<dbReference type="InterPro" id="IPR024361">
    <property type="entry name" value="BACON"/>
</dbReference>
<reference evidence="3 5" key="2">
    <citation type="submission" date="2019-04" db="EMBL/GenBank/DDBJ databases">
        <title>Microbes associate with the intestines of laboratory mice.</title>
        <authorList>
            <person name="Navarre W."/>
            <person name="Wong E."/>
            <person name="Huang K."/>
            <person name="Tropini C."/>
            <person name="Ng K."/>
            <person name="Yu B."/>
        </authorList>
    </citation>
    <scope>NUCLEOTIDE SEQUENCE [LARGE SCALE GENOMIC DNA]</scope>
    <source>
        <strain evidence="3 5">NM22_B1</strain>
    </source>
</reference>
<dbReference type="Proteomes" id="UP000310760">
    <property type="component" value="Unassembled WGS sequence"/>
</dbReference>
<evidence type="ECO:0000313" key="3">
    <source>
        <dbReference type="EMBL" id="TGY72567.1"/>
    </source>
</evidence>
<dbReference type="PATRIC" id="fig|1235788.3.peg.3169"/>
<evidence type="ECO:0000313" key="2">
    <source>
        <dbReference type="EMBL" id="EOS11370.1"/>
    </source>
</evidence>
<dbReference type="Gene3D" id="2.60.40.10">
    <property type="entry name" value="Immunoglobulins"/>
    <property type="match status" value="2"/>
</dbReference>
<dbReference type="Proteomes" id="UP000014200">
    <property type="component" value="Unassembled WGS sequence"/>
</dbReference>
<feature type="domain" description="BACON" evidence="1">
    <location>
        <begin position="167"/>
        <end position="220"/>
    </location>
</feature>
<organism evidence="2 4">
    <name type="scientific">Phocaeicola sartorii</name>
    <dbReference type="NCBI Taxonomy" id="671267"/>
    <lineage>
        <taxon>Bacteria</taxon>
        <taxon>Pseudomonadati</taxon>
        <taxon>Bacteroidota</taxon>
        <taxon>Bacteroidia</taxon>
        <taxon>Bacteroidales</taxon>
        <taxon>Bacteroidaceae</taxon>
        <taxon>Phocaeicola</taxon>
    </lineage>
</organism>
<dbReference type="GeneID" id="82152190"/>
<accession>R9IDA9</accession>
<feature type="domain" description="BACON" evidence="1">
    <location>
        <begin position="78"/>
        <end position="124"/>
    </location>
</feature>
<keyword evidence="4" id="KW-1185">Reference proteome</keyword>
<evidence type="ECO:0000313" key="5">
    <source>
        <dbReference type="Proteomes" id="UP000310760"/>
    </source>
</evidence>
<dbReference type="EMBL" id="SRYJ01000005">
    <property type="protein sequence ID" value="TGY72567.1"/>
    <property type="molecule type" value="Genomic_DNA"/>
</dbReference>
<dbReference type="OrthoDB" id="624837at2"/>
<dbReference type="EMBL" id="ASSP01000018">
    <property type="protein sequence ID" value="EOS11370.1"/>
    <property type="molecule type" value="Genomic_DNA"/>
</dbReference>
<gene>
    <name evidence="2" type="ORF">C802_03084</name>
    <name evidence="3" type="ORF">E5339_03485</name>
</gene>
<evidence type="ECO:0000259" key="1">
    <source>
        <dbReference type="Pfam" id="PF13004"/>
    </source>
</evidence>
<dbReference type="STRING" id="1235788.C802_03084"/>
<evidence type="ECO:0000313" key="4">
    <source>
        <dbReference type="Proteomes" id="UP000014200"/>
    </source>
</evidence>
<name>R9IDA9_9BACT</name>
<dbReference type="AlphaFoldDB" id="R9IDA9"/>
<proteinExistence type="predicted"/>
<sequence>MNKLVKDVLVSGALAVVGLMGLNACESDDEKEIYDMVVTPGSFDQLSPAGADYTVSVDMFKGGKWAYDIAYEGTGVTGWITEKAKSLYDITFTVAPNKGFARKAIVTFKDKEGKAESMQLTVSQQETNVHDLTVSLKEIEVFYDGGEQTVQVTASVTVDWECTAVDKDGKKSDWITVKNKTAAGATIAFAANEGKPRQATLLFTDKNKKAKEVRVPVVQAQYRTPEEPIPAGYVQTGSMTPDKTLLGSEWKVVNDYMKKYGWEYTEHPNQPKSTDTGEDVDGKHIEVVQDLVLGQPVFRFMVHKNEQMIDGDRGEKKDRQRNEMKTRVVSSNKAQYKDVNGNYDEWQIVEWKFKIPAGFQPSTSFTHIYQLKGHDGSNISAPIITLSLRSNADGSNRRVQVIHNGRSTATHQGTLVDNVPMSDFEGEWVQARTESHFCRDGYYGIKLTRISDGKVLMDYTNEHIDMWRDKGTTNVRSKHGIYRNVGKNPFGSNALLKDEELYLTDFKIYEKKSNDNPQAVDD</sequence>
<protein>
    <recommendedName>
        <fullName evidence="1">BACON domain-containing protein</fullName>
    </recommendedName>
</protein>
<dbReference type="Pfam" id="PF13004">
    <property type="entry name" value="BACON"/>
    <property type="match status" value="2"/>
</dbReference>
<comment type="caution">
    <text evidence="2">The sequence shown here is derived from an EMBL/GenBank/DDBJ whole genome shotgun (WGS) entry which is preliminary data.</text>
</comment>
<dbReference type="InterPro" id="IPR013783">
    <property type="entry name" value="Ig-like_fold"/>
</dbReference>
<reference evidence="2 4" key="1">
    <citation type="submission" date="2013-04" db="EMBL/GenBank/DDBJ databases">
        <title>The Genome Sequence of Bacteroides massiliensis dnLKV3.</title>
        <authorList>
            <consortium name="The Broad Institute Genomics Platform"/>
            <consortium name="The Broad Institute Genome Sequencing Center for Infectious Disease"/>
            <person name="Earl A."/>
            <person name="Xavier R."/>
            <person name="Kuhn K."/>
            <person name="Stappenbeck T."/>
            <person name="Walker B."/>
            <person name="Young S."/>
            <person name="Zeng Q."/>
            <person name="Gargeya S."/>
            <person name="Fitzgerald M."/>
            <person name="Haas B."/>
            <person name="Abouelleil A."/>
            <person name="Allen A.W."/>
            <person name="Alvarado L."/>
            <person name="Arachchi H.M."/>
            <person name="Berlin A.M."/>
            <person name="Chapman S.B."/>
            <person name="Gainer-Dewar J."/>
            <person name="Goldberg J."/>
            <person name="Griggs A."/>
            <person name="Gujja S."/>
            <person name="Hansen M."/>
            <person name="Howarth C."/>
            <person name="Imamovic A."/>
            <person name="Ireland A."/>
            <person name="Larimer J."/>
            <person name="McCowan C."/>
            <person name="Murphy C."/>
            <person name="Pearson M."/>
            <person name="Poon T.W."/>
            <person name="Priest M."/>
            <person name="Roberts A."/>
            <person name="Saif S."/>
            <person name="Shea T."/>
            <person name="Sisk P."/>
            <person name="Sykes S."/>
            <person name="Wortman J."/>
            <person name="Nusbaum C."/>
            <person name="Birren B."/>
        </authorList>
    </citation>
    <scope>NUCLEOTIDE SEQUENCE [LARGE SCALE GENOMIC DNA]</scope>
    <source>
        <strain evidence="2">DnLKV3</strain>
        <strain evidence="4">dnLKV3</strain>
    </source>
</reference>